<protein>
    <submittedName>
        <fullName evidence="2">Uncharacterized protein</fullName>
    </submittedName>
</protein>
<feature type="chain" id="PRO_5002316878" evidence="1">
    <location>
        <begin position="26"/>
        <end position="418"/>
    </location>
</feature>
<dbReference type="EMBL" id="KN880508">
    <property type="protein sequence ID" value="KIY68159.1"/>
    <property type="molecule type" value="Genomic_DNA"/>
</dbReference>
<evidence type="ECO:0000313" key="2">
    <source>
        <dbReference type="EMBL" id="KIY68159.1"/>
    </source>
</evidence>
<evidence type="ECO:0000313" key="3">
    <source>
        <dbReference type="Proteomes" id="UP000054007"/>
    </source>
</evidence>
<dbReference type="Proteomes" id="UP000054007">
    <property type="component" value="Unassembled WGS sequence"/>
</dbReference>
<reference evidence="2 3" key="1">
    <citation type="journal article" date="2015" name="Fungal Genet. Biol.">
        <title>Evolution of novel wood decay mechanisms in Agaricales revealed by the genome sequences of Fistulina hepatica and Cylindrobasidium torrendii.</title>
        <authorList>
            <person name="Floudas D."/>
            <person name="Held B.W."/>
            <person name="Riley R."/>
            <person name="Nagy L.G."/>
            <person name="Koehler G."/>
            <person name="Ransdell A.S."/>
            <person name="Younus H."/>
            <person name="Chow J."/>
            <person name="Chiniquy J."/>
            <person name="Lipzen A."/>
            <person name="Tritt A."/>
            <person name="Sun H."/>
            <person name="Haridas S."/>
            <person name="LaButti K."/>
            <person name="Ohm R.A."/>
            <person name="Kues U."/>
            <person name="Blanchette R.A."/>
            <person name="Grigoriev I.V."/>
            <person name="Minto R.E."/>
            <person name="Hibbett D.S."/>
        </authorList>
    </citation>
    <scope>NUCLEOTIDE SEQUENCE [LARGE SCALE GENOMIC DNA]</scope>
    <source>
        <strain evidence="2 3">FP15055 ss-10</strain>
    </source>
</reference>
<keyword evidence="3" id="KW-1185">Reference proteome</keyword>
<dbReference type="AlphaFoldDB" id="A0A0D7BDB4"/>
<gene>
    <name evidence="2" type="ORF">CYLTODRAFT_421834</name>
</gene>
<evidence type="ECO:0000256" key="1">
    <source>
        <dbReference type="SAM" id="SignalP"/>
    </source>
</evidence>
<sequence>MANPLELPAELLCKIFLLAQVHVAAEFVDLNLVEENARLAVTVSQVCQHWRSAALGFAGLWVYIPYQHQHHKRIPQIKEYIERSSGQPLTLSLLLSDEVPAAPEVTPSTFDSLGQSSESSSERIPEIDMLLQQHLEQAEYICIEEPQPRASVVVLYAHKPPCLKSLSLRCRSTSLDEHEYSILLPATSYKPFTSLEYLHLDGILSHPESVALASNLDNLSLHTFRFPLHNTLIPSASTLTTLTPGPRVLTLVEGPFRQVVFSALKTLTLVNNPHFMKWLDTPNLHTLNMRSFTYSNFVRALTTLIIPQETTMPKVEVLFVQLIENNDRDPMMIGHPWITPDVWMSGLCVALPKVITVHWDVHSTRIHVLQTWAGMLAKYGTRWAELREVIVNSEDAQKAVLRALQGSRKDLAGAIKIQ</sequence>
<proteinExistence type="predicted"/>
<keyword evidence="1" id="KW-0732">Signal</keyword>
<name>A0A0D7BDB4_9AGAR</name>
<feature type="signal peptide" evidence="1">
    <location>
        <begin position="1"/>
        <end position="25"/>
    </location>
</feature>
<organism evidence="2 3">
    <name type="scientific">Cylindrobasidium torrendii FP15055 ss-10</name>
    <dbReference type="NCBI Taxonomy" id="1314674"/>
    <lineage>
        <taxon>Eukaryota</taxon>
        <taxon>Fungi</taxon>
        <taxon>Dikarya</taxon>
        <taxon>Basidiomycota</taxon>
        <taxon>Agaricomycotina</taxon>
        <taxon>Agaricomycetes</taxon>
        <taxon>Agaricomycetidae</taxon>
        <taxon>Agaricales</taxon>
        <taxon>Marasmiineae</taxon>
        <taxon>Physalacriaceae</taxon>
        <taxon>Cylindrobasidium</taxon>
    </lineage>
</organism>
<dbReference type="OrthoDB" id="2934873at2759"/>
<accession>A0A0D7BDB4</accession>